<evidence type="ECO:0000313" key="1">
    <source>
        <dbReference type="EMBL" id="NKX89170.1"/>
    </source>
</evidence>
<proteinExistence type="predicted"/>
<evidence type="ECO:0000313" key="2">
    <source>
        <dbReference type="Proteomes" id="UP000572007"/>
    </source>
</evidence>
<sequence>MQAVVEVPNFDFEPPQPWPVLPAEPYSFVPIHRGCSDAEVGLFVSGLTRGLETTGSRDEVVTALLAEETLLQPGGLRLTDTVTGAVIEPGCCAGLEEWREWVDVLTGTPPWLGHGPTPEVEIGVDELRVWQDSGADRQAAQSVVVERSSLPGLLNRVHRDLVGFLACVQAWSERGRLGSKGTDLVEAIDRSFHVTAPLIFPGS</sequence>
<protein>
    <submittedName>
        <fullName evidence="1">Uncharacterized protein</fullName>
    </submittedName>
</protein>
<organism evidence="1 2">
    <name type="scientific">Nocardia coubleae</name>
    <dbReference type="NCBI Taxonomy" id="356147"/>
    <lineage>
        <taxon>Bacteria</taxon>
        <taxon>Bacillati</taxon>
        <taxon>Actinomycetota</taxon>
        <taxon>Actinomycetes</taxon>
        <taxon>Mycobacteriales</taxon>
        <taxon>Nocardiaceae</taxon>
        <taxon>Nocardia</taxon>
    </lineage>
</organism>
<gene>
    <name evidence="1" type="ORF">HGA10_17870</name>
</gene>
<dbReference type="Proteomes" id="UP000572007">
    <property type="component" value="Unassembled WGS sequence"/>
</dbReference>
<comment type="caution">
    <text evidence="1">The sequence shown here is derived from an EMBL/GenBank/DDBJ whole genome shotgun (WGS) entry which is preliminary data.</text>
</comment>
<name>A0A846W941_9NOCA</name>
<reference evidence="1 2" key="1">
    <citation type="submission" date="2020-04" db="EMBL/GenBank/DDBJ databases">
        <title>MicrobeNet Type strains.</title>
        <authorList>
            <person name="Nicholson A.C."/>
        </authorList>
    </citation>
    <scope>NUCLEOTIDE SEQUENCE [LARGE SCALE GENOMIC DNA]</scope>
    <source>
        <strain evidence="1 2">DSM 44960</strain>
    </source>
</reference>
<keyword evidence="2" id="KW-1185">Reference proteome</keyword>
<accession>A0A846W941</accession>
<dbReference type="AlphaFoldDB" id="A0A846W941"/>
<dbReference type="EMBL" id="JAAXOM010000004">
    <property type="protein sequence ID" value="NKX89170.1"/>
    <property type="molecule type" value="Genomic_DNA"/>
</dbReference>